<comment type="subcellular location">
    <subcellularLocation>
        <location evidence="1">Membrane</location>
        <topology evidence="1">Multi-pass membrane protein</topology>
    </subcellularLocation>
</comment>
<accession>A0A506UBL8</accession>
<dbReference type="PANTHER" id="PTHR23508:SF10">
    <property type="entry name" value="CARBOXYLIC ACID TRANSPORTER PROTEIN HOMOLOG"/>
    <property type="match status" value="1"/>
</dbReference>
<evidence type="ECO:0000256" key="4">
    <source>
        <dbReference type="ARBA" id="ARBA00023136"/>
    </source>
</evidence>
<feature type="transmembrane region" description="Helical" evidence="5">
    <location>
        <begin position="318"/>
        <end position="335"/>
    </location>
</feature>
<dbReference type="Proteomes" id="UP000318801">
    <property type="component" value="Unassembled WGS sequence"/>
</dbReference>
<dbReference type="InterPro" id="IPR020846">
    <property type="entry name" value="MFS_dom"/>
</dbReference>
<feature type="transmembrane region" description="Helical" evidence="5">
    <location>
        <begin position="380"/>
        <end position="402"/>
    </location>
</feature>
<proteinExistence type="predicted"/>
<dbReference type="InterPro" id="IPR011701">
    <property type="entry name" value="MFS"/>
</dbReference>
<dbReference type="SUPFAM" id="SSF103473">
    <property type="entry name" value="MFS general substrate transporter"/>
    <property type="match status" value="1"/>
</dbReference>
<feature type="transmembrane region" description="Helical" evidence="5">
    <location>
        <begin position="286"/>
        <end position="306"/>
    </location>
</feature>
<dbReference type="AlphaFoldDB" id="A0A506UBL8"/>
<gene>
    <name evidence="7" type="ORF">FJU08_11950</name>
</gene>
<dbReference type="EMBL" id="VHLG01000007">
    <property type="protein sequence ID" value="TPW30039.1"/>
    <property type="molecule type" value="Genomic_DNA"/>
</dbReference>
<feature type="transmembrane region" description="Helical" evidence="5">
    <location>
        <begin position="40"/>
        <end position="66"/>
    </location>
</feature>
<feature type="transmembrane region" description="Helical" evidence="5">
    <location>
        <begin position="129"/>
        <end position="151"/>
    </location>
</feature>
<dbReference type="PROSITE" id="PS50850">
    <property type="entry name" value="MFS"/>
    <property type="match status" value="1"/>
</dbReference>
<dbReference type="InterPro" id="IPR036259">
    <property type="entry name" value="MFS_trans_sf"/>
</dbReference>
<evidence type="ECO:0000256" key="1">
    <source>
        <dbReference type="ARBA" id="ARBA00004141"/>
    </source>
</evidence>
<organism evidence="7 8">
    <name type="scientific">Martelella alba</name>
    <dbReference type="NCBI Taxonomy" id="2590451"/>
    <lineage>
        <taxon>Bacteria</taxon>
        <taxon>Pseudomonadati</taxon>
        <taxon>Pseudomonadota</taxon>
        <taxon>Alphaproteobacteria</taxon>
        <taxon>Hyphomicrobiales</taxon>
        <taxon>Aurantimonadaceae</taxon>
        <taxon>Martelella</taxon>
    </lineage>
</organism>
<name>A0A506UBL8_9HYPH</name>
<keyword evidence="3 5" id="KW-1133">Transmembrane helix</keyword>
<evidence type="ECO:0000259" key="6">
    <source>
        <dbReference type="PROSITE" id="PS50850"/>
    </source>
</evidence>
<dbReference type="PANTHER" id="PTHR23508">
    <property type="entry name" value="CARBOXYLIC ACID TRANSPORTER PROTEIN HOMOLOG"/>
    <property type="match status" value="1"/>
</dbReference>
<keyword evidence="2 5" id="KW-0812">Transmembrane</keyword>
<feature type="transmembrane region" description="Helical" evidence="5">
    <location>
        <begin position="105"/>
        <end position="123"/>
    </location>
</feature>
<feature type="domain" description="Major facilitator superfamily (MFS) profile" evidence="6">
    <location>
        <begin position="36"/>
        <end position="432"/>
    </location>
</feature>
<feature type="transmembrane region" description="Helical" evidence="5">
    <location>
        <begin position="195"/>
        <end position="220"/>
    </location>
</feature>
<evidence type="ECO:0000256" key="2">
    <source>
        <dbReference type="ARBA" id="ARBA00022692"/>
    </source>
</evidence>
<evidence type="ECO:0000313" key="7">
    <source>
        <dbReference type="EMBL" id="TPW30039.1"/>
    </source>
</evidence>
<evidence type="ECO:0000256" key="5">
    <source>
        <dbReference type="SAM" id="Phobius"/>
    </source>
</evidence>
<evidence type="ECO:0000313" key="8">
    <source>
        <dbReference type="Proteomes" id="UP000318801"/>
    </source>
</evidence>
<feature type="transmembrane region" description="Helical" evidence="5">
    <location>
        <begin position="341"/>
        <end position="359"/>
    </location>
</feature>
<keyword evidence="4 5" id="KW-0472">Membrane</keyword>
<evidence type="ECO:0000256" key="3">
    <source>
        <dbReference type="ARBA" id="ARBA00022989"/>
    </source>
</evidence>
<sequence>MPSGDRKAARPAGYGRRPGHFMTVSSVSSASVNKHLIKMALAAGMASYLGSSLIVSVGIAIAIWQISFAMSAWSVGIVSGGLTLAIAAGALVGGPLADRFGHHRIFNIAIIVFALGAALMALASNADMLVLAAVIGGLSSGAALPASVALLSERAPQDAQARLVSFTQVMWTVGIAGSMGFGFVFSGVGLTGARIIFTMLALTGLVTFVASAFGGVFGAAPVSSVPDEGMDSAPSGFALARLFRDPVLRRTTVLIILFYICWGLLANTFGQFQNYFLVMVSGASQTFATGLSVAIEIVVLALAVTYVRLVDTRFRNPVFYVGAAAIVVAMVMLAVSGGSQLSLVIIGLCLYQFGCCFAGEATYKVWTQESFPARARASALGLSYAVSRFVCAGFAFVTPSILAASATLFLWTLAGLALAALVFGAGVIANLNRRGIVPGPRHAASAISKALA</sequence>
<protein>
    <submittedName>
        <fullName evidence="7">MFS transporter</fullName>
    </submittedName>
</protein>
<feature type="transmembrane region" description="Helical" evidence="5">
    <location>
        <begin position="163"/>
        <end position="189"/>
    </location>
</feature>
<dbReference type="GO" id="GO:0046943">
    <property type="term" value="F:carboxylic acid transmembrane transporter activity"/>
    <property type="evidence" value="ECO:0007669"/>
    <property type="project" value="TreeGrafter"/>
</dbReference>
<keyword evidence="8" id="KW-1185">Reference proteome</keyword>
<feature type="transmembrane region" description="Helical" evidence="5">
    <location>
        <begin position="247"/>
        <end position="266"/>
    </location>
</feature>
<dbReference type="Pfam" id="PF07690">
    <property type="entry name" value="MFS_1"/>
    <property type="match status" value="1"/>
</dbReference>
<dbReference type="OrthoDB" id="3252866at2"/>
<dbReference type="GO" id="GO:0005886">
    <property type="term" value="C:plasma membrane"/>
    <property type="evidence" value="ECO:0007669"/>
    <property type="project" value="TreeGrafter"/>
</dbReference>
<feature type="transmembrane region" description="Helical" evidence="5">
    <location>
        <begin position="408"/>
        <end position="431"/>
    </location>
</feature>
<comment type="caution">
    <text evidence="7">The sequence shown here is derived from an EMBL/GenBank/DDBJ whole genome shotgun (WGS) entry which is preliminary data.</text>
</comment>
<dbReference type="Gene3D" id="1.20.1250.20">
    <property type="entry name" value="MFS general substrate transporter like domains"/>
    <property type="match status" value="2"/>
</dbReference>
<reference evidence="7 8" key="1">
    <citation type="submission" date="2019-06" db="EMBL/GenBank/DDBJ databases">
        <authorList>
            <person name="Li M."/>
        </authorList>
    </citation>
    <scope>NUCLEOTIDE SEQUENCE [LARGE SCALE GENOMIC DNA]</scope>
    <source>
        <strain evidence="7 8">BGMRC2036</strain>
    </source>
</reference>
<feature type="transmembrane region" description="Helical" evidence="5">
    <location>
        <begin position="72"/>
        <end position="93"/>
    </location>
</feature>